<name>A0ACB7TFB2_HYAAI</name>
<gene>
    <name evidence="1" type="ORF">HPB50_008802</name>
</gene>
<protein>
    <submittedName>
        <fullName evidence="1">Uncharacterized protein</fullName>
    </submittedName>
</protein>
<evidence type="ECO:0000313" key="2">
    <source>
        <dbReference type="Proteomes" id="UP000821845"/>
    </source>
</evidence>
<organism evidence="1 2">
    <name type="scientific">Hyalomma asiaticum</name>
    <name type="common">Tick</name>
    <dbReference type="NCBI Taxonomy" id="266040"/>
    <lineage>
        <taxon>Eukaryota</taxon>
        <taxon>Metazoa</taxon>
        <taxon>Ecdysozoa</taxon>
        <taxon>Arthropoda</taxon>
        <taxon>Chelicerata</taxon>
        <taxon>Arachnida</taxon>
        <taxon>Acari</taxon>
        <taxon>Parasitiformes</taxon>
        <taxon>Ixodida</taxon>
        <taxon>Ixodoidea</taxon>
        <taxon>Ixodidae</taxon>
        <taxon>Hyalomminae</taxon>
        <taxon>Hyalomma</taxon>
    </lineage>
</organism>
<keyword evidence="2" id="KW-1185">Reference proteome</keyword>
<sequence length="143" mass="15524">MRKKKRVREVLCSKSHCSSAAVAASRRCLDQRGLDFCLGRLVQHPRVSFTRGSPAQHSIVCAVLKCCSTQLQCGSSPKGVPRLNRDTTRHSSGAVVRNQWPTCEPRIPLDTTQHCSVALDPASGPNTGTWDLGTSATLDLARL</sequence>
<reference evidence="1" key="1">
    <citation type="submission" date="2020-05" db="EMBL/GenBank/DDBJ databases">
        <title>Large-scale comparative analyses of tick genomes elucidate their genetic diversity and vector capacities.</title>
        <authorList>
            <person name="Jia N."/>
            <person name="Wang J."/>
            <person name="Shi W."/>
            <person name="Du L."/>
            <person name="Sun Y."/>
            <person name="Zhan W."/>
            <person name="Jiang J."/>
            <person name="Wang Q."/>
            <person name="Zhang B."/>
            <person name="Ji P."/>
            <person name="Sakyi L.B."/>
            <person name="Cui X."/>
            <person name="Yuan T."/>
            <person name="Jiang B."/>
            <person name="Yang W."/>
            <person name="Lam T.T.-Y."/>
            <person name="Chang Q."/>
            <person name="Ding S."/>
            <person name="Wang X."/>
            <person name="Zhu J."/>
            <person name="Ruan X."/>
            <person name="Zhao L."/>
            <person name="Wei J."/>
            <person name="Que T."/>
            <person name="Du C."/>
            <person name="Cheng J."/>
            <person name="Dai P."/>
            <person name="Han X."/>
            <person name="Huang E."/>
            <person name="Gao Y."/>
            <person name="Liu J."/>
            <person name="Shao H."/>
            <person name="Ye R."/>
            <person name="Li L."/>
            <person name="Wei W."/>
            <person name="Wang X."/>
            <person name="Wang C."/>
            <person name="Yang T."/>
            <person name="Huo Q."/>
            <person name="Li W."/>
            <person name="Guo W."/>
            <person name="Chen H."/>
            <person name="Zhou L."/>
            <person name="Ni X."/>
            <person name="Tian J."/>
            <person name="Zhou Y."/>
            <person name="Sheng Y."/>
            <person name="Liu T."/>
            <person name="Pan Y."/>
            <person name="Xia L."/>
            <person name="Li J."/>
            <person name="Zhao F."/>
            <person name="Cao W."/>
        </authorList>
    </citation>
    <scope>NUCLEOTIDE SEQUENCE</scope>
    <source>
        <strain evidence="1">Hyas-2018</strain>
    </source>
</reference>
<comment type="caution">
    <text evidence="1">The sequence shown here is derived from an EMBL/GenBank/DDBJ whole genome shotgun (WGS) entry which is preliminary data.</text>
</comment>
<dbReference type="Proteomes" id="UP000821845">
    <property type="component" value="Chromosome 1"/>
</dbReference>
<dbReference type="EMBL" id="CM023481">
    <property type="protein sequence ID" value="KAH6945510.1"/>
    <property type="molecule type" value="Genomic_DNA"/>
</dbReference>
<accession>A0ACB7TFB2</accession>
<evidence type="ECO:0000313" key="1">
    <source>
        <dbReference type="EMBL" id="KAH6945510.1"/>
    </source>
</evidence>
<proteinExistence type="predicted"/>